<dbReference type="Proteomes" id="UP000821853">
    <property type="component" value="Chromosome 1"/>
</dbReference>
<dbReference type="Gene3D" id="3.80.10.10">
    <property type="entry name" value="Ribonuclease Inhibitor"/>
    <property type="match status" value="1"/>
</dbReference>
<dbReference type="PANTHER" id="PTHR38926">
    <property type="entry name" value="F-BOX DOMAIN CONTAINING PROTEIN, EXPRESSED"/>
    <property type="match status" value="1"/>
</dbReference>
<evidence type="ECO:0000259" key="1">
    <source>
        <dbReference type="PROSITE" id="PS50181"/>
    </source>
</evidence>
<reference evidence="2 3" key="1">
    <citation type="journal article" date="2020" name="Cell">
        <title>Large-Scale Comparative Analyses of Tick Genomes Elucidate Their Genetic Diversity and Vector Capacities.</title>
        <authorList>
            <consortium name="Tick Genome and Microbiome Consortium (TIGMIC)"/>
            <person name="Jia N."/>
            <person name="Wang J."/>
            <person name="Shi W."/>
            <person name="Du L."/>
            <person name="Sun Y."/>
            <person name="Zhan W."/>
            <person name="Jiang J.F."/>
            <person name="Wang Q."/>
            <person name="Zhang B."/>
            <person name="Ji P."/>
            <person name="Bell-Sakyi L."/>
            <person name="Cui X.M."/>
            <person name="Yuan T.T."/>
            <person name="Jiang B.G."/>
            <person name="Yang W.F."/>
            <person name="Lam T.T."/>
            <person name="Chang Q.C."/>
            <person name="Ding S.J."/>
            <person name="Wang X.J."/>
            <person name="Zhu J.G."/>
            <person name="Ruan X.D."/>
            <person name="Zhao L."/>
            <person name="Wei J.T."/>
            <person name="Ye R.Z."/>
            <person name="Que T.C."/>
            <person name="Du C.H."/>
            <person name="Zhou Y.H."/>
            <person name="Cheng J.X."/>
            <person name="Dai P.F."/>
            <person name="Guo W.B."/>
            <person name="Han X.H."/>
            <person name="Huang E.J."/>
            <person name="Li L.F."/>
            <person name="Wei W."/>
            <person name="Gao Y.C."/>
            <person name="Liu J.Z."/>
            <person name="Shao H.Z."/>
            <person name="Wang X."/>
            <person name="Wang C.C."/>
            <person name="Yang T.C."/>
            <person name="Huo Q.B."/>
            <person name="Li W."/>
            <person name="Chen H.Y."/>
            <person name="Chen S.E."/>
            <person name="Zhou L.G."/>
            <person name="Ni X.B."/>
            <person name="Tian J.H."/>
            <person name="Sheng Y."/>
            <person name="Liu T."/>
            <person name="Pan Y.S."/>
            <person name="Xia L.Y."/>
            <person name="Li J."/>
            <person name="Zhao F."/>
            <person name="Cao W.C."/>
        </authorList>
    </citation>
    <scope>NUCLEOTIDE SEQUENCE [LARGE SCALE GENOMIC DNA]</scope>
    <source>
        <strain evidence="2">HaeL-2018</strain>
    </source>
</reference>
<comment type="caution">
    <text evidence="2">The sequence shown here is derived from an EMBL/GenBank/DDBJ whole genome shotgun (WGS) entry which is preliminary data.</text>
</comment>
<keyword evidence="3" id="KW-1185">Reference proteome</keyword>
<evidence type="ECO:0000313" key="2">
    <source>
        <dbReference type="EMBL" id="KAH9362741.1"/>
    </source>
</evidence>
<proteinExistence type="predicted"/>
<dbReference type="SUPFAM" id="SSF52047">
    <property type="entry name" value="RNI-like"/>
    <property type="match status" value="1"/>
</dbReference>
<dbReference type="AlphaFoldDB" id="A0A9J6FIA0"/>
<name>A0A9J6FIA0_HAELO</name>
<dbReference type="Pfam" id="PF12937">
    <property type="entry name" value="F-box-like"/>
    <property type="match status" value="1"/>
</dbReference>
<dbReference type="SUPFAM" id="SSF81383">
    <property type="entry name" value="F-box domain"/>
    <property type="match status" value="1"/>
</dbReference>
<dbReference type="OrthoDB" id="10257471at2759"/>
<evidence type="ECO:0000313" key="3">
    <source>
        <dbReference type="Proteomes" id="UP000821853"/>
    </source>
</evidence>
<feature type="domain" description="F-box" evidence="1">
    <location>
        <begin position="1"/>
        <end position="46"/>
    </location>
</feature>
<dbReference type="Gene3D" id="1.20.1280.50">
    <property type="match status" value="1"/>
</dbReference>
<sequence length="421" mass="47781">MEFDDLPTEMILMIFSYLPQEILEGIIRVSKRWMQLALDPSLFKMVCIDPWFAANPQRVRKPLERATMLHSLHITTETVDWDIIASASTGFRVLKCLVIPGSGLSNQAMPAILEHCESLTTIVLWGWYSLAAIDVRALESLRPLKRLVTLDHLQIHDDALYQICCSCPQLEHLELNLQQISRSKSWTCIKGLVHLRHLSVSVISTAGLIQVSNSCPGLATLEIGSVWNESDVSLAQALQGFLQLKSLRVIYGCEEWFLYRQIHTPPSLERFEVPGMVMDTQLFYQLMLSFRKTLRHVHIEVSNLPDESLCVLRVCKRLERLRVDGLRGSTIVFSILRHLPKLLSASLHIVDDPAEAVCQLRSIVDAQDRSPRGKTRLVLNILCASPDTHVKIRRSANAFVDCLILNTVMTTRHILEFEGQF</sequence>
<dbReference type="EMBL" id="JABSTR010000001">
    <property type="protein sequence ID" value="KAH9362741.1"/>
    <property type="molecule type" value="Genomic_DNA"/>
</dbReference>
<gene>
    <name evidence="2" type="ORF">HPB48_001162</name>
</gene>
<dbReference type="InterPro" id="IPR001810">
    <property type="entry name" value="F-box_dom"/>
</dbReference>
<organism evidence="2 3">
    <name type="scientific">Haemaphysalis longicornis</name>
    <name type="common">Bush tick</name>
    <dbReference type="NCBI Taxonomy" id="44386"/>
    <lineage>
        <taxon>Eukaryota</taxon>
        <taxon>Metazoa</taxon>
        <taxon>Ecdysozoa</taxon>
        <taxon>Arthropoda</taxon>
        <taxon>Chelicerata</taxon>
        <taxon>Arachnida</taxon>
        <taxon>Acari</taxon>
        <taxon>Parasitiformes</taxon>
        <taxon>Ixodida</taxon>
        <taxon>Ixodoidea</taxon>
        <taxon>Ixodidae</taxon>
        <taxon>Haemaphysalinae</taxon>
        <taxon>Haemaphysalis</taxon>
    </lineage>
</organism>
<protein>
    <recommendedName>
        <fullName evidence="1">F-box domain-containing protein</fullName>
    </recommendedName>
</protein>
<accession>A0A9J6FIA0</accession>
<dbReference type="PANTHER" id="PTHR38926:SF5">
    <property type="entry name" value="F-BOX AND LEUCINE-RICH REPEAT PROTEIN 6"/>
    <property type="match status" value="1"/>
</dbReference>
<dbReference type="InterPro" id="IPR032675">
    <property type="entry name" value="LRR_dom_sf"/>
</dbReference>
<dbReference type="InterPro" id="IPR036047">
    <property type="entry name" value="F-box-like_dom_sf"/>
</dbReference>
<dbReference type="PROSITE" id="PS50181">
    <property type="entry name" value="FBOX"/>
    <property type="match status" value="1"/>
</dbReference>
<dbReference type="VEuPathDB" id="VectorBase:HLOH_044690"/>